<accession>A0A518RBF4</accession>
<dbReference type="InterPro" id="IPR026170">
    <property type="entry name" value="FAM173A/B"/>
</dbReference>
<evidence type="ECO:0000256" key="1">
    <source>
        <dbReference type="ARBA" id="ARBA00022603"/>
    </source>
</evidence>
<dbReference type="GO" id="GO:0032259">
    <property type="term" value="P:methylation"/>
    <property type="evidence" value="ECO:0007669"/>
    <property type="project" value="UniProtKB-KW"/>
</dbReference>
<dbReference type="Gene3D" id="3.40.50.150">
    <property type="entry name" value="Vaccinia Virus protein VP39"/>
    <property type="match status" value="1"/>
</dbReference>
<protein>
    <submittedName>
        <fullName evidence="6">Methyltransferase domain-containing protein</fullName>
    </submittedName>
</protein>
<sequence>MVRMPSPAARIRIVALVLAVLALGLIALGGRCMLPTMVSCSATTIFGGPALDVPYKSTRREVVALMLELGEIAPGDTVIDLGTGDGRILIAAARERGAQGLGVDIDPVLVAQARDNARDAGVADRVRFEAADLFETDLRSADVVTMYLLPEVNLRLRPRLFEQLRPGTRVVSHAFDMGDWKPEKVAKAGGATVYLWRIPERADSMANGADRDAPTVGPATARTGV</sequence>
<keyword evidence="1 6" id="KW-0489">Methyltransferase</keyword>
<dbReference type="InterPro" id="IPR025714">
    <property type="entry name" value="Methyltranfer_dom"/>
</dbReference>
<evidence type="ECO:0000313" key="7">
    <source>
        <dbReference type="Proteomes" id="UP000318055"/>
    </source>
</evidence>
<dbReference type="SUPFAM" id="SSF53335">
    <property type="entry name" value="S-adenosyl-L-methionine-dependent methyltransferases"/>
    <property type="match status" value="1"/>
</dbReference>
<dbReference type="Proteomes" id="UP000318055">
    <property type="component" value="Chromosome"/>
</dbReference>
<dbReference type="OrthoDB" id="281208at2"/>
<evidence type="ECO:0000259" key="5">
    <source>
        <dbReference type="Pfam" id="PF13847"/>
    </source>
</evidence>
<dbReference type="PANTHER" id="PTHR13610">
    <property type="entry name" value="METHYLTRANSFERASE DOMAIN-CONTAINING PROTEIN"/>
    <property type="match status" value="1"/>
</dbReference>
<name>A0A518RBF4_9SPHN</name>
<gene>
    <name evidence="6" type="ORF">FPZ54_01100</name>
</gene>
<evidence type="ECO:0000256" key="4">
    <source>
        <dbReference type="SAM" id="MobiDB-lite"/>
    </source>
</evidence>
<dbReference type="CDD" id="cd02440">
    <property type="entry name" value="AdoMet_MTases"/>
    <property type="match status" value="1"/>
</dbReference>
<evidence type="ECO:0000256" key="2">
    <source>
        <dbReference type="ARBA" id="ARBA00022679"/>
    </source>
</evidence>
<dbReference type="InterPro" id="IPR029063">
    <property type="entry name" value="SAM-dependent_MTases_sf"/>
</dbReference>
<proteinExistence type="predicted"/>
<organism evidence="6 7">
    <name type="scientific">Sphingomonas suaedae</name>
    <dbReference type="NCBI Taxonomy" id="2599297"/>
    <lineage>
        <taxon>Bacteria</taxon>
        <taxon>Pseudomonadati</taxon>
        <taxon>Pseudomonadota</taxon>
        <taxon>Alphaproteobacteria</taxon>
        <taxon>Sphingomonadales</taxon>
        <taxon>Sphingomonadaceae</taxon>
        <taxon>Sphingomonas</taxon>
    </lineage>
</organism>
<feature type="region of interest" description="Disordered" evidence="4">
    <location>
        <begin position="205"/>
        <end position="225"/>
    </location>
</feature>
<keyword evidence="2 6" id="KW-0808">Transferase</keyword>
<evidence type="ECO:0000256" key="3">
    <source>
        <dbReference type="ARBA" id="ARBA00022691"/>
    </source>
</evidence>
<keyword evidence="3" id="KW-0949">S-adenosyl-L-methionine</keyword>
<dbReference type="PANTHER" id="PTHR13610:SF11">
    <property type="entry name" value="METHYLTRANSFERASE DOMAIN-CONTAINING PROTEIN"/>
    <property type="match status" value="1"/>
</dbReference>
<feature type="domain" description="Methyltransferase" evidence="5">
    <location>
        <begin position="74"/>
        <end position="186"/>
    </location>
</feature>
<dbReference type="GO" id="GO:0016279">
    <property type="term" value="F:protein-lysine N-methyltransferase activity"/>
    <property type="evidence" value="ECO:0007669"/>
    <property type="project" value="InterPro"/>
</dbReference>
<dbReference type="Pfam" id="PF13847">
    <property type="entry name" value="Methyltransf_31"/>
    <property type="match status" value="1"/>
</dbReference>
<keyword evidence="7" id="KW-1185">Reference proteome</keyword>
<reference evidence="6 7" key="1">
    <citation type="submission" date="2019-07" db="EMBL/GenBank/DDBJ databases">
        <title>Sphingomonas alkalisoli sp. nov., isolated from rhizosphere soil of Suaedae salsa.</title>
        <authorList>
            <person name="Zhang H."/>
            <person name="Xu L."/>
            <person name="Zhang J.-X."/>
            <person name="Sun J.-Q."/>
        </authorList>
    </citation>
    <scope>NUCLEOTIDE SEQUENCE [LARGE SCALE GENOMIC DNA]</scope>
    <source>
        <strain evidence="6 7">XS-10</strain>
    </source>
</reference>
<dbReference type="KEGG" id="ssua:FPZ54_01100"/>
<dbReference type="EMBL" id="CP042239">
    <property type="protein sequence ID" value="QDX24764.1"/>
    <property type="molecule type" value="Genomic_DNA"/>
</dbReference>
<evidence type="ECO:0000313" key="6">
    <source>
        <dbReference type="EMBL" id="QDX24764.1"/>
    </source>
</evidence>
<dbReference type="AlphaFoldDB" id="A0A518RBF4"/>